<protein>
    <submittedName>
        <fullName evidence="1">Uncharacterized protein</fullName>
    </submittedName>
</protein>
<proteinExistence type="predicted"/>
<dbReference type="AlphaFoldDB" id="X1HB07"/>
<organism evidence="1">
    <name type="scientific">marine sediment metagenome</name>
    <dbReference type="NCBI Taxonomy" id="412755"/>
    <lineage>
        <taxon>unclassified sequences</taxon>
        <taxon>metagenomes</taxon>
        <taxon>ecological metagenomes</taxon>
    </lineage>
</organism>
<evidence type="ECO:0000313" key="1">
    <source>
        <dbReference type="EMBL" id="GAH51024.1"/>
    </source>
</evidence>
<sequence>MPRESVALFVRPNFDMATEYGYYYLGQAAVYASQNMSVVDLPGGDATRSNIFSALAE</sequence>
<comment type="caution">
    <text evidence="1">The sequence shown here is derived from an EMBL/GenBank/DDBJ whole genome shotgun (WGS) entry which is preliminary data.</text>
</comment>
<name>X1HB07_9ZZZZ</name>
<accession>X1HB07</accession>
<gene>
    <name evidence="1" type="ORF">S03H2_35821</name>
</gene>
<reference evidence="1" key="1">
    <citation type="journal article" date="2014" name="Front. Microbiol.">
        <title>High frequency of phylogenetically diverse reductive dehalogenase-homologous genes in deep subseafloor sedimentary metagenomes.</title>
        <authorList>
            <person name="Kawai M."/>
            <person name="Futagami T."/>
            <person name="Toyoda A."/>
            <person name="Takaki Y."/>
            <person name="Nishi S."/>
            <person name="Hori S."/>
            <person name="Arai W."/>
            <person name="Tsubouchi T."/>
            <person name="Morono Y."/>
            <person name="Uchiyama I."/>
            <person name="Ito T."/>
            <person name="Fujiyama A."/>
            <person name="Inagaki F."/>
            <person name="Takami H."/>
        </authorList>
    </citation>
    <scope>NUCLEOTIDE SEQUENCE</scope>
    <source>
        <strain evidence="1">Expedition CK06-06</strain>
    </source>
</reference>
<dbReference type="EMBL" id="BARU01021934">
    <property type="protein sequence ID" value="GAH51024.1"/>
    <property type="molecule type" value="Genomic_DNA"/>
</dbReference>
<feature type="non-terminal residue" evidence="1">
    <location>
        <position position="57"/>
    </location>
</feature>